<dbReference type="SUPFAM" id="SSF109604">
    <property type="entry name" value="HD-domain/PDEase-like"/>
    <property type="match status" value="1"/>
</dbReference>
<dbReference type="Proteomes" id="UP000006000">
    <property type="component" value="Unassembled WGS sequence"/>
</dbReference>
<dbReference type="Gene3D" id="1.10.10.60">
    <property type="entry name" value="Homeodomain-like"/>
    <property type="match status" value="2"/>
</dbReference>
<protein>
    <submittedName>
        <fullName evidence="5">Transcriptional regulator, AraC family</fullName>
    </submittedName>
</protein>
<dbReference type="Pfam" id="PF12833">
    <property type="entry name" value="HTH_18"/>
    <property type="match status" value="1"/>
</dbReference>
<keyword evidence="1" id="KW-0805">Transcription regulation</keyword>
<keyword evidence="3" id="KW-0804">Transcription</keyword>
<evidence type="ECO:0000256" key="1">
    <source>
        <dbReference type="ARBA" id="ARBA00023015"/>
    </source>
</evidence>
<dbReference type="HOGENOM" id="CLU_867930_0_0_9"/>
<name>A5Z7H2_9FIRM</name>
<keyword evidence="2" id="KW-0238">DNA-binding</keyword>
<comment type="caution">
    <text evidence="5">The sequence shown here is derived from an EMBL/GenBank/DDBJ whole genome shotgun (WGS) entry which is preliminary data.</text>
</comment>
<organism evidence="5 6">
    <name type="scientific">Eubacterium ventriosum ATCC 27560</name>
    <dbReference type="NCBI Taxonomy" id="411463"/>
    <lineage>
        <taxon>Bacteria</taxon>
        <taxon>Bacillati</taxon>
        <taxon>Bacillota</taxon>
        <taxon>Clostridia</taxon>
        <taxon>Eubacteriales</taxon>
        <taxon>Eubacteriaceae</taxon>
        <taxon>Eubacterium</taxon>
    </lineage>
</organism>
<dbReference type="SUPFAM" id="SSF46689">
    <property type="entry name" value="Homeodomain-like"/>
    <property type="match status" value="2"/>
</dbReference>
<dbReference type="AlphaFoldDB" id="A5Z7H2"/>
<dbReference type="InterPro" id="IPR050959">
    <property type="entry name" value="MarA-like"/>
</dbReference>
<evidence type="ECO:0000259" key="4">
    <source>
        <dbReference type="PROSITE" id="PS01124"/>
    </source>
</evidence>
<feature type="domain" description="HTH araC/xylS-type" evidence="4">
    <location>
        <begin position="4"/>
        <end position="101"/>
    </location>
</feature>
<proteinExistence type="predicted"/>
<evidence type="ECO:0000256" key="2">
    <source>
        <dbReference type="ARBA" id="ARBA00023125"/>
    </source>
</evidence>
<dbReference type="eggNOG" id="COG0317">
    <property type="taxonomic scope" value="Bacteria"/>
</dbReference>
<dbReference type="PROSITE" id="PS01124">
    <property type="entry name" value="HTH_ARAC_FAMILY_2"/>
    <property type="match status" value="1"/>
</dbReference>
<dbReference type="InterPro" id="IPR018060">
    <property type="entry name" value="HTH_AraC"/>
</dbReference>
<dbReference type="PANTHER" id="PTHR47504">
    <property type="entry name" value="RIGHT ORIGIN-BINDING PROTEIN"/>
    <property type="match status" value="1"/>
</dbReference>
<dbReference type="GO" id="GO:0003700">
    <property type="term" value="F:DNA-binding transcription factor activity"/>
    <property type="evidence" value="ECO:0007669"/>
    <property type="project" value="InterPro"/>
</dbReference>
<dbReference type="STRING" id="411463.EUBVEN_01658"/>
<dbReference type="PANTHER" id="PTHR47504:SF5">
    <property type="entry name" value="RIGHT ORIGIN-BINDING PROTEIN"/>
    <property type="match status" value="1"/>
</dbReference>
<evidence type="ECO:0000256" key="3">
    <source>
        <dbReference type="ARBA" id="ARBA00023163"/>
    </source>
</evidence>
<evidence type="ECO:0000313" key="5">
    <source>
        <dbReference type="EMBL" id="EDM50879.1"/>
    </source>
</evidence>
<dbReference type="EMBL" id="AAVL02000035">
    <property type="protein sequence ID" value="EDM50879.1"/>
    <property type="molecule type" value="Genomic_DNA"/>
</dbReference>
<dbReference type="eggNOG" id="COG2207">
    <property type="taxonomic scope" value="Bacteria"/>
</dbReference>
<dbReference type="Gene3D" id="1.10.3210.10">
    <property type="entry name" value="Hypothetical protein af1432"/>
    <property type="match status" value="1"/>
</dbReference>
<reference evidence="5 6" key="1">
    <citation type="submission" date="2007-03" db="EMBL/GenBank/DDBJ databases">
        <authorList>
            <person name="Fulton L."/>
            <person name="Clifton S."/>
            <person name="Fulton B."/>
            <person name="Xu J."/>
            <person name="Minx P."/>
            <person name="Pepin K.H."/>
            <person name="Johnson M."/>
            <person name="Thiruvilangam P."/>
            <person name="Bhonagiri V."/>
            <person name="Nash W.E."/>
            <person name="Mardis E.R."/>
            <person name="Wilson R.K."/>
        </authorList>
    </citation>
    <scope>NUCLEOTIDE SEQUENCE [LARGE SCALE GENOMIC DNA]</scope>
    <source>
        <strain evidence="5 6">ATCC 27560</strain>
    </source>
</reference>
<dbReference type="InterPro" id="IPR009057">
    <property type="entry name" value="Homeodomain-like_sf"/>
</dbReference>
<dbReference type="SMART" id="SM00342">
    <property type="entry name" value="HTH_ARAC"/>
    <property type="match status" value="1"/>
</dbReference>
<dbReference type="Pfam" id="PF13328">
    <property type="entry name" value="HD_4"/>
    <property type="match status" value="2"/>
</dbReference>
<gene>
    <name evidence="5" type="ORF">EUBVEN_01658</name>
</gene>
<sequence>MVMNHVLKYIEEHLEESLNIKRLAEIAGYSEYHFIRMFKRYTNETVMEYVCRRRLIRACEDILLGMRIIDVAIKYGWQSHSAFSKSFNREFGFPPSLLKTMKLEIDCIGGSYMNHIFLQTTKIGMSKEELLELLEETMDKNSIAFAPKKLSEVFKVACNAYKDKKRYSGEEYVTHPINVSILLAELGAEQDIILAGMFCDVSTKGNDANLENELPYDIWNIVKRIDNQESNEVILIKLAERLHNMRTIDYIDENKKVAKAKETIEIYMPLARKINNQKLIDELNNLAYKYNN</sequence>
<reference evidence="5 6" key="2">
    <citation type="submission" date="2007-04" db="EMBL/GenBank/DDBJ databases">
        <title>Draft genome sequence of Eubacterium ventriosum (ATCC 27560).</title>
        <authorList>
            <person name="Sudarsanam P."/>
            <person name="Ley R."/>
            <person name="Guruge J."/>
            <person name="Turnbaugh P.J."/>
            <person name="Mahowald M."/>
            <person name="Liep D."/>
            <person name="Gordon J."/>
        </authorList>
    </citation>
    <scope>NUCLEOTIDE SEQUENCE [LARGE SCALE GENOMIC DNA]</scope>
    <source>
        <strain evidence="5 6">ATCC 27560</strain>
    </source>
</reference>
<accession>A5Z7H2</accession>
<evidence type="ECO:0000313" key="6">
    <source>
        <dbReference type="Proteomes" id="UP000006000"/>
    </source>
</evidence>
<dbReference type="GO" id="GO:0043565">
    <property type="term" value="F:sequence-specific DNA binding"/>
    <property type="evidence" value="ECO:0007669"/>
    <property type="project" value="InterPro"/>
</dbReference>